<evidence type="ECO:0000256" key="6">
    <source>
        <dbReference type="ARBA" id="ARBA00022723"/>
    </source>
</evidence>
<dbReference type="InterPro" id="IPR045031">
    <property type="entry name" value="DHP_synth-like"/>
</dbReference>
<dbReference type="InterPro" id="IPR006390">
    <property type="entry name" value="DHP_synth_dom"/>
</dbReference>
<dbReference type="NCBIfam" id="TIGR01496">
    <property type="entry name" value="DHPS"/>
    <property type="match status" value="1"/>
</dbReference>
<dbReference type="Gene3D" id="3.20.20.20">
    <property type="entry name" value="Dihydropteroate synthase-like"/>
    <property type="match status" value="1"/>
</dbReference>
<proteinExistence type="predicted"/>
<feature type="domain" description="Pterin-binding" evidence="9">
    <location>
        <begin position="13"/>
        <end position="266"/>
    </location>
</feature>
<dbReference type="EC" id="2.5.1.15" evidence="4"/>
<keyword evidence="6" id="KW-0479">Metal-binding</keyword>
<accession>A0A381URT0</accession>
<dbReference type="InterPro" id="IPR011005">
    <property type="entry name" value="Dihydropteroate_synth-like_sf"/>
</dbReference>
<keyword evidence="7" id="KW-0460">Magnesium</keyword>
<name>A0A381URT0_9ZZZZ</name>
<protein>
    <recommendedName>
        <fullName evidence="4">dihydropteroate synthase</fullName>
        <ecNumber evidence="4">2.5.1.15</ecNumber>
    </recommendedName>
</protein>
<evidence type="ECO:0000256" key="3">
    <source>
        <dbReference type="ARBA" id="ARBA00004763"/>
    </source>
</evidence>
<sequence>MQRFTFSENYGKTRFMGIINISSDSFYEQSRCNSTEEVLATAEKMTREGADFLDLGAESSRPGSKPISEQEEIDKLIPVISSLVKIIDIPISVDTYKPIVAKEALKAGAKIINDITGLQKSPEMADVISMFDAGVILMHMKGSPTTMQKNPSYKNVVQEVKGFLEESVKISESAGIFSDQIAIDPGIGFGKNQKHNLEILNNLEMFIELGRPILIGVSRKSFIGNILKLPPEGRLEGSLAASVIGVAKGVSIVRTHDVKETRKAIKVTEAIIKGESL</sequence>
<dbReference type="GO" id="GO:0046656">
    <property type="term" value="P:folic acid biosynthetic process"/>
    <property type="evidence" value="ECO:0007669"/>
    <property type="project" value="UniProtKB-KW"/>
</dbReference>
<evidence type="ECO:0000256" key="5">
    <source>
        <dbReference type="ARBA" id="ARBA00022679"/>
    </source>
</evidence>
<evidence type="ECO:0000259" key="9">
    <source>
        <dbReference type="PROSITE" id="PS50972"/>
    </source>
</evidence>
<dbReference type="GO" id="GO:0046654">
    <property type="term" value="P:tetrahydrofolate biosynthetic process"/>
    <property type="evidence" value="ECO:0007669"/>
    <property type="project" value="TreeGrafter"/>
</dbReference>
<dbReference type="GO" id="GO:0004156">
    <property type="term" value="F:dihydropteroate synthase activity"/>
    <property type="evidence" value="ECO:0007669"/>
    <property type="project" value="UniProtKB-EC"/>
</dbReference>
<dbReference type="PANTHER" id="PTHR20941:SF1">
    <property type="entry name" value="FOLIC ACID SYNTHESIS PROTEIN FOL1"/>
    <property type="match status" value="1"/>
</dbReference>
<dbReference type="AlphaFoldDB" id="A0A381URT0"/>
<dbReference type="FunFam" id="3.20.20.20:FF:000006">
    <property type="entry name" value="Dihydropteroate synthase"/>
    <property type="match status" value="1"/>
</dbReference>
<comment type="cofactor">
    <cofactor evidence="2">
        <name>Mg(2+)</name>
        <dbReference type="ChEBI" id="CHEBI:18420"/>
    </cofactor>
</comment>
<comment type="catalytic activity">
    <reaction evidence="1">
        <text>(7,8-dihydropterin-6-yl)methyl diphosphate + 4-aminobenzoate = 7,8-dihydropteroate + diphosphate</text>
        <dbReference type="Rhea" id="RHEA:19949"/>
        <dbReference type="ChEBI" id="CHEBI:17836"/>
        <dbReference type="ChEBI" id="CHEBI:17839"/>
        <dbReference type="ChEBI" id="CHEBI:33019"/>
        <dbReference type="ChEBI" id="CHEBI:72950"/>
        <dbReference type="EC" id="2.5.1.15"/>
    </reaction>
</comment>
<evidence type="ECO:0000256" key="7">
    <source>
        <dbReference type="ARBA" id="ARBA00022842"/>
    </source>
</evidence>
<evidence type="ECO:0000313" key="10">
    <source>
        <dbReference type="EMBL" id="SVA30328.1"/>
    </source>
</evidence>
<dbReference type="PROSITE" id="PS50972">
    <property type="entry name" value="PTERIN_BINDING"/>
    <property type="match status" value="1"/>
</dbReference>
<dbReference type="PANTHER" id="PTHR20941">
    <property type="entry name" value="FOLATE SYNTHESIS PROTEINS"/>
    <property type="match status" value="1"/>
</dbReference>
<reference evidence="10" key="1">
    <citation type="submission" date="2018-05" db="EMBL/GenBank/DDBJ databases">
        <authorList>
            <person name="Lanie J.A."/>
            <person name="Ng W.-L."/>
            <person name="Kazmierczak K.M."/>
            <person name="Andrzejewski T.M."/>
            <person name="Davidsen T.M."/>
            <person name="Wayne K.J."/>
            <person name="Tettelin H."/>
            <person name="Glass J.I."/>
            <person name="Rusch D."/>
            <person name="Podicherti R."/>
            <person name="Tsui H.-C.T."/>
            <person name="Winkler M.E."/>
        </authorList>
    </citation>
    <scope>NUCLEOTIDE SEQUENCE</scope>
</reference>
<organism evidence="10">
    <name type="scientific">marine metagenome</name>
    <dbReference type="NCBI Taxonomy" id="408172"/>
    <lineage>
        <taxon>unclassified sequences</taxon>
        <taxon>metagenomes</taxon>
        <taxon>ecological metagenomes</taxon>
    </lineage>
</organism>
<dbReference type="InterPro" id="IPR000489">
    <property type="entry name" value="Pterin-binding_dom"/>
</dbReference>
<evidence type="ECO:0000256" key="4">
    <source>
        <dbReference type="ARBA" id="ARBA00012458"/>
    </source>
</evidence>
<evidence type="ECO:0000256" key="2">
    <source>
        <dbReference type="ARBA" id="ARBA00001946"/>
    </source>
</evidence>
<dbReference type="CDD" id="cd00739">
    <property type="entry name" value="DHPS"/>
    <property type="match status" value="1"/>
</dbReference>
<evidence type="ECO:0000256" key="1">
    <source>
        <dbReference type="ARBA" id="ARBA00000012"/>
    </source>
</evidence>
<evidence type="ECO:0000256" key="8">
    <source>
        <dbReference type="ARBA" id="ARBA00022909"/>
    </source>
</evidence>
<dbReference type="GO" id="GO:0046872">
    <property type="term" value="F:metal ion binding"/>
    <property type="evidence" value="ECO:0007669"/>
    <property type="project" value="UniProtKB-KW"/>
</dbReference>
<dbReference type="EMBL" id="UINC01006907">
    <property type="protein sequence ID" value="SVA30328.1"/>
    <property type="molecule type" value="Genomic_DNA"/>
</dbReference>
<comment type="pathway">
    <text evidence="3">Cofactor biosynthesis; tetrahydrofolate biosynthesis; 7,8-dihydrofolate from 2-amino-4-hydroxy-6-hydroxymethyl-7,8-dihydropteridine diphosphate and 4-aminobenzoate: step 1/2.</text>
</comment>
<keyword evidence="8" id="KW-0289">Folate biosynthesis</keyword>
<keyword evidence="5" id="KW-0808">Transferase</keyword>
<dbReference type="Pfam" id="PF00809">
    <property type="entry name" value="Pterin_bind"/>
    <property type="match status" value="1"/>
</dbReference>
<dbReference type="SUPFAM" id="SSF51717">
    <property type="entry name" value="Dihydropteroate synthetase-like"/>
    <property type="match status" value="1"/>
</dbReference>
<gene>
    <name evidence="10" type="ORF">METZ01_LOCUS83182</name>
</gene>